<dbReference type="Proteomes" id="UP000494040">
    <property type="component" value="Unassembled WGS sequence"/>
</dbReference>
<evidence type="ECO:0000313" key="10">
    <source>
        <dbReference type="EnsemblMetazoa" id="XP_014249180.1"/>
    </source>
</evidence>
<comment type="subcellular location">
    <subcellularLocation>
        <location evidence="1">Cell membrane</location>
    </subcellularLocation>
</comment>
<dbReference type="OrthoDB" id="18585at2759"/>
<dbReference type="OMA" id="AITYPHF"/>
<dbReference type="RefSeq" id="XP_014249180.1">
    <property type="nucleotide sequence ID" value="XM_014393694.2"/>
</dbReference>
<dbReference type="GO" id="GO:0005886">
    <property type="term" value="C:plasma membrane"/>
    <property type="evidence" value="ECO:0007669"/>
    <property type="project" value="UniProtKB-SubCell"/>
</dbReference>
<keyword evidence="4 9" id="KW-0812">Transmembrane</keyword>
<dbReference type="InterPro" id="IPR002159">
    <property type="entry name" value="CD36_fam"/>
</dbReference>
<evidence type="ECO:0000256" key="7">
    <source>
        <dbReference type="ARBA" id="ARBA00023180"/>
    </source>
</evidence>
<comment type="similarity">
    <text evidence="2">Belongs to the CD36 family.</text>
</comment>
<feature type="region of interest" description="Disordered" evidence="8">
    <location>
        <begin position="1"/>
        <end position="35"/>
    </location>
</feature>
<sequence length="600" mass="67888">MKESRHRLQSLRTSSTDNNPNGPYRYTSYEMDDPEDQYSTDGLKFGSGEARLLSETTSKGTQVHPQVKVITKKKKQPNHYDGYLKLCLCGLSIMGLAYAIHFIDPISVIKNIMLSMSEGSYLFKMWKSPPIKLYIKVYIFNITNANEFLDGRDSKIKLQEIGPYTYSETIINEDIEWNENSTISFTPRRKVVFEPELSAGDPYKDVITVTNVPLLGIASALHNSSIGINLALSTIISYLDARPLLNRTVDAFLWGYDDPLVKLASNVLPTWINFERFGLLDRMMDEGENRITMLLENTNTSSQYSIENYNGSPGLSQWGYDAGSNVTRTCDRVTGSVEGILFPRNLQPSQSFTVYRKAFCRSLPIVFDRQEKTKAGYPAYVYTFPKDILDPENPNNKCYCDRFGRCLPPGLSDLSPCYYNIPVAISLPHFIYANKSLGSRVEGLNPNPEKHGTVFAVQPEIGVPLFVRTRVQLNIVVKKTKFIPRVKNFDNMVIPIFWLQVELVSLPDSVLNLLSLLLIYGPVIQTSSIVLLFILGLGLVFTANIRYAWRSGLFAQRRQQAALISYRQKNKANVRIVWKSSTYAQILPKPVPTHIVESGR</sequence>
<evidence type="ECO:0000256" key="3">
    <source>
        <dbReference type="ARBA" id="ARBA00022475"/>
    </source>
</evidence>
<keyword evidence="6 9" id="KW-0472">Membrane</keyword>
<evidence type="ECO:0000256" key="5">
    <source>
        <dbReference type="ARBA" id="ARBA00022989"/>
    </source>
</evidence>
<dbReference type="GO" id="GO:0005737">
    <property type="term" value="C:cytoplasm"/>
    <property type="evidence" value="ECO:0007669"/>
    <property type="project" value="TreeGrafter"/>
</dbReference>
<dbReference type="AlphaFoldDB" id="A0A8I6THE8"/>
<keyword evidence="3" id="KW-1003">Cell membrane</keyword>
<organism evidence="10 11">
    <name type="scientific">Cimex lectularius</name>
    <name type="common">Bed bug</name>
    <name type="synonym">Acanthia lectularia</name>
    <dbReference type="NCBI Taxonomy" id="79782"/>
    <lineage>
        <taxon>Eukaryota</taxon>
        <taxon>Metazoa</taxon>
        <taxon>Ecdysozoa</taxon>
        <taxon>Arthropoda</taxon>
        <taxon>Hexapoda</taxon>
        <taxon>Insecta</taxon>
        <taxon>Pterygota</taxon>
        <taxon>Neoptera</taxon>
        <taxon>Paraneoptera</taxon>
        <taxon>Hemiptera</taxon>
        <taxon>Heteroptera</taxon>
        <taxon>Panheteroptera</taxon>
        <taxon>Cimicomorpha</taxon>
        <taxon>Cimicidae</taxon>
        <taxon>Cimex</taxon>
    </lineage>
</organism>
<keyword evidence="11" id="KW-1185">Reference proteome</keyword>
<evidence type="ECO:0000256" key="8">
    <source>
        <dbReference type="SAM" id="MobiDB-lite"/>
    </source>
</evidence>
<proteinExistence type="inferred from homology"/>
<name>A0A8I6THE8_CIMLE</name>
<dbReference type="KEGG" id="clec:106666473"/>
<evidence type="ECO:0000256" key="9">
    <source>
        <dbReference type="SAM" id="Phobius"/>
    </source>
</evidence>
<feature type="compositionally biased region" description="Polar residues" evidence="8">
    <location>
        <begin position="10"/>
        <end position="21"/>
    </location>
</feature>
<evidence type="ECO:0000313" key="11">
    <source>
        <dbReference type="Proteomes" id="UP000494040"/>
    </source>
</evidence>
<evidence type="ECO:0000256" key="1">
    <source>
        <dbReference type="ARBA" id="ARBA00004236"/>
    </source>
</evidence>
<accession>A0A8I6THE8</accession>
<protein>
    <recommendedName>
        <fullName evidence="12">Scavenger receptor class B member 1</fullName>
    </recommendedName>
</protein>
<dbReference type="PANTHER" id="PTHR11923:SF104">
    <property type="entry name" value="FI07620P"/>
    <property type="match status" value="1"/>
</dbReference>
<evidence type="ECO:0000256" key="6">
    <source>
        <dbReference type="ARBA" id="ARBA00023136"/>
    </source>
</evidence>
<dbReference type="EnsemblMetazoa" id="XM_014393694.2">
    <property type="protein sequence ID" value="XP_014249180.1"/>
    <property type="gene ID" value="LOC106666473"/>
</dbReference>
<keyword evidence="7" id="KW-0325">Glycoprotein</keyword>
<keyword evidence="5 9" id="KW-1133">Transmembrane helix</keyword>
<dbReference type="PANTHER" id="PTHR11923">
    <property type="entry name" value="SCAVENGER RECEPTOR CLASS B TYPE-1 SR-B1"/>
    <property type="match status" value="1"/>
</dbReference>
<dbReference type="GeneID" id="106666473"/>
<feature type="transmembrane region" description="Helical" evidence="9">
    <location>
        <begin position="82"/>
        <end position="103"/>
    </location>
</feature>
<feature type="transmembrane region" description="Helical" evidence="9">
    <location>
        <begin position="529"/>
        <end position="549"/>
    </location>
</feature>
<dbReference type="GO" id="GO:0005044">
    <property type="term" value="F:scavenger receptor activity"/>
    <property type="evidence" value="ECO:0007669"/>
    <property type="project" value="TreeGrafter"/>
</dbReference>
<dbReference type="PRINTS" id="PR01609">
    <property type="entry name" value="CD36FAMILY"/>
</dbReference>
<evidence type="ECO:0000256" key="4">
    <source>
        <dbReference type="ARBA" id="ARBA00022692"/>
    </source>
</evidence>
<evidence type="ECO:0000256" key="2">
    <source>
        <dbReference type="ARBA" id="ARBA00010532"/>
    </source>
</evidence>
<dbReference type="Pfam" id="PF01130">
    <property type="entry name" value="CD36"/>
    <property type="match status" value="1"/>
</dbReference>
<reference evidence="10" key="1">
    <citation type="submission" date="2022-01" db="UniProtKB">
        <authorList>
            <consortium name="EnsemblMetazoa"/>
        </authorList>
    </citation>
    <scope>IDENTIFICATION</scope>
</reference>
<evidence type="ECO:0008006" key="12">
    <source>
        <dbReference type="Google" id="ProtNLM"/>
    </source>
</evidence>